<reference evidence="6" key="1">
    <citation type="journal article" date="2014" name="Front. Microbiol.">
        <title>High frequency of phylogenetically diverse reductive dehalogenase-homologous genes in deep subseafloor sedimentary metagenomes.</title>
        <authorList>
            <person name="Kawai M."/>
            <person name="Futagami T."/>
            <person name="Toyoda A."/>
            <person name="Takaki Y."/>
            <person name="Nishi S."/>
            <person name="Hori S."/>
            <person name="Arai W."/>
            <person name="Tsubouchi T."/>
            <person name="Morono Y."/>
            <person name="Uchiyama I."/>
            <person name="Ito T."/>
            <person name="Fujiyama A."/>
            <person name="Inagaki F."/>
            <person name="Takami H."/>
        </authorList>
    </citation>
    <scope>NUCLEOTIDE SEQUENCE</scope>
    <source>
        <strain evidence="6">Expedition CK06-06</strain>
    </source>
</reference>
<evidence type="ECO:0000256" key="2">
    <source>
        <dbReference type="ARBA" id="ARBA00022723"/>
    </source>
</evidence>
<dbReference type="AlphaFoldDB" id="X1GL95"/>
<feature type="domain" description="4Fe-4S ferredoxin-type" evidence="5">
    <location>
        <begin position="206"/>
        <end position="235"/>
    </location>
</feature>
<evidence type="ECO:0000256" key="4">
    <source>
        <dbReference type="ARBA" id="ARBA00023014"/>
    </source>
</evidence>
<dbReference type="PROSITE" id="PS51379">
    <property type="entry name" value="4FE4S_FER_2"/>
    <property type="match status" value="2"/>
</dbReference>
<dbReference type="PANTHER" id="PTHR24960">
    <property type="entry name" value="PHOTOSYSTEM I IRON-SULFUR CENTER-RELATED"/>
    <property type="match status" value="1"/>
</dbReference>
<dbReference type="EMBL" id="BARU01011525">
    <property type="protein sequence ID" value="GAH45605.1"/>
    <property type="molecule type" value="Genomic_DNA"/>
</dbReference>
<dbReference type="InterPro" id="IPR050157">
    <property type="entry name" value="PSI_iron-sulfur_center"/>
</dbReference>
<name>X1GL95_9ZZZZ</name>
<keyword evidence="3" id="KW-0408">Iron</keyword>
<comment type="caution">
    <text evidence="6">The sequence shown here is derived from an EMBL/GenBank/DDBJ whole genome shotgun (WGS) entry which is preliminary data.</text>
</comment>
<accession>X1GL95</accession>
<evidence type="ECO:0000256" key="1">
    <source>
        <dbReference type="ARBA" id="ARBA00022485"/>
    </source>
</evidence>
<protein>
    <recommendedName>
        <fullName evidence="5">4Fe-4S ferredoxin-type domain-containing protein</fullName>
    </recommendedName>
</protein>
<feature type="non-terminal residue" evidence="6">
    <location>
        <position position="1"/>
    </location>
</feature>
<gene>
    <name evidence="6" type="ORF">S03H2_21605</name>
</gene>
<evidence type="ECO:0000256" key="3">
    <source>
        <dbReference type="ARBA" id="ARBA00023004"/>
    </source>
</evidence>
<sequence length="257" mass="28303">FFRAILQGTFSGALTEGTKKDGRENYGNYIPVNLPMGEFESEVVPYQVFEHFINKASNIVLRTCPCRERWECKNHEIKYGCIFMGDDTKNMALSPEEGYVATKEQALEHVKNAIADGLVPLLGRSVDEAEDGHGVKDTGRFLGGCFCCECCCIAVTFSKFGVAASMGGESGGSMKGMKVKVDNELCDGCEKCIEECPFKWRKEVNGKSAVDPARCTGCGRCLDVCPNDAISFDIEDPDYVEKYIAKLESIVDVEEQT</sequence>
<dbReference type="PANTHER" id="PTHR24960:SF79">
    <property type="entry name" value="PHOTOSYSTEM I IRON-SULFUR CENTER"/>
    <property type="match status" value="1"/>
</dbReference>
<dbReference type="SUPFAM" id="SSF54862">
    <property type="entry name" value="4Fe-4S ferredoxins"/>
    <property type="match status" value="1"/>
</dbReference>
<dbReference type="GO" id="GO:0046872">
    <property type="term" value="F:metal ion binding"/>
    <property type="evidence" value="ECO:0007669"/>
    <property type="project" value="UniProtKB-KW"/>
</dbReference>
<feature type="domain" description="4Fe-4S ferredoxin-type" evidence="5">
    <location>
        <begin position="177"/>
        <end position="199"/>
    </location>
</feature>
<evidence type="ECO:0000259" key="5">
    <source>
        <dbReference type="PROSITE" id="PS51379"/>
    </source>
</evidence>
<proteinExistence type="predicted"/>
<dbReference type="Gene3D" id="3.30.70.20">
    <property type="match status" value="1"/>
</dbReference>
<keyword evidence="1" id="KW-0004">4Fe-4S</keyword>
<dbReference type="InterPro" id="IPR017896">
    <property type="entry name" value="4Fe4S_Fe-S-bd"/>
</dbReference>
<dbReference type="GO" id="GO:0051539">
    <property type="term" value="F:4 iron, 4 sulfur cluster binding"/>
    <property type="evidence" value="ECO:0007669"/>
    <property type="project" value="UniProtKB-KW"/>
</dbReference>
<dbReference type="PROSITE" id="PS00198">
    <property type="entry name" value="4FE4S_FER_1"/>
    <property type="match status" value="1"/>
</dbReference>
<dbReference type="InterPro" id="IPR017900">
    <property type="entry name" value="4Fe4S_Fe_S_CS"/>
</dbReference>
<keyword evidence="2" id="KW-0479">Metal-binding</keyword>
<keyword evidence="4" id="KW-0411">Iron-sulfur</keyword>
<dbReference type="Pfam" id="PF13237">
    <property type="entry name" value="Fer4_10"/>
    <property type="match status" value="1"/>
</dbReference>
<evidence type="ECO:0000313" key="6">
    <source>
        <dbReference type="EMBL" id="GAH45605.1"/>
    </source>
</evidence>
<organism evidence="6">
    <name type="scientific">marine sediment metagenome</name>
    <dbReference type="NCBI Taxonomy" id="412755"/>
    <lineage>
        <taxon>unclassified sequences</taxon>
        <taxon>metagenomes</taxon>
        <taxon>ecological metagenomes</taxon>
    </lineage>
</organism>